<evidence type="ECO:0000256" key="1">
    <source>
        <dbReference type="SAM" id="MobiDB-lite"/>
    </source>
</evidence>
<dbReference type="EMBL" id="VSWD01000006">
    <property type="protein sequence ID" value="KAK3099542.1"/>
    <property type="molecule type" value="Genomic_DNA"/>
</dbReference>
<proteinExistence type="predicted"/>
<protein>
    <submittedName>
        <fullName evidence="2">Uncharacterized protein</fullName>
    </submittedName>
</protein>
<comment type="caution">
    <text evidence="2">The sequence shown here is derived from an EMBL/GenBank/DDBJ whole genome shotgun (WGS) entry which is preliminary data.</text>
</comment>
<gene>
    <name evidence="2" type="ORF">FSP39_006031</name>
</gene>
<dbReference type="Proteomes" id="UP001186944">
    <property type="component" value="Unassembled WGS sequence"/>
</dbReference>
<accession>A0AA88Y7U4</accession>
<organism evidence="2 3">
    <name type="scientific">Pinctada imbricata</name>
    <name type="common">Atlantic pearl-oyster</name>
    <name type="synonym">Pinctada martensii</name>
    <dbReference type="NCBI Taxonomy" id="66713"/>
    <lineage>
        <taxon>Eukaryota</taxon>
        <taxon>Metazoa</taxon>
        <taxon>Spiralia</taxon>
        <taxon>Lophotrochozoa</taxon>
        <taxon>Mollusca</taxon>
        <taxon>Bivalvia</taxon>
        <taxon>Autobranchia</taxon>
        <taxon>Pteriomorphia</taxon>
        <taxon>Pterioida</taxon>
        <taxon>Pterioidea</taxon>
        <taxon>Pteriidae</taxon>
        <taxon>Pinctada</taxon>
    </lineage>
</organism>
<dbReference type="AlphaFoldDB" id="A0AA88Y7U4"/>
<evidence type="ECO:0000313" key="2">
    <source>
        <dbReference type="EMBL" id="KAK3099542.1"/>
    </source>
</evidence>
<sequence>MGTPTQSKPEASRPPAGGAVSGSKTLTCPATVRQVGDTFQRGNCNHLHPARDAQTAIQEVEPRRRWLLPKFPTMFRAVNRYRATYHHPEPVMPPTATVS</sequence>
<name>A0AA88Y7U4_PINIB</name>
<keyword evidence="3" id="KW-1185">Reference proteome</keyword>
<feature type="region of interest" description="Disordered" evidence="1">
    <location>
        <begin position="1"/>
        <end position="25"/>
    </location>
</feature>
<reference evidence="2" key="1">
    <citation type="submission" date="2019-08" db="EMBL/GenBank/DDBJ databases">
        <title>The improved chromosome-level genome for the pearl oyster Pinctada fucata martensii using PacBio sequencing and Hi-C.</title>
        <authorList>
            <person name="Zheng Z."/>
        </authorList>
    </citation>
    <scope>NUCLEOTIDE SEQUENCE</scope>
    <source>
        <strain evidence="2">ZZ-2019</strain>
        <tissue evidence="2">Adductor muscle</tissue>
    </source>
</reference>
<evidence type="ECO:0000313" key="3">
    <source>
        <dbReference type="Proteomes" id="UP001186944"/>
    </source>
</evidence>